<reference evidence="1 2" key="1">
    <citation type="journal article" date="2010" name="Proc. Natl. Acad. Sci. U.S.A.">
        <title>Enigmatic, ultrasmall, uncultivated Archaea.</title>
        <authorList>
            <person name="Baker B.J."/>
            <person name="Comolli L.R."/>
            <person name="Dick G.J."/>
            <person name="Hauser L.J."/>
            <person name="Hyatt D."/>
            <person name="Dill B.D."/>
            <person name="Land M.L."/>
            <person name="Verberkmoes N.C."/>
            <person name="Hettich R.L."/>
            <person name="Banfield J.F."/>
        </authorList>
    </citation>
    <scope>NUCLEOTIDE SEQUENCE [LARGE SCALE GENOMIC DNA]</scope>
</reference>
<evidence type="ECO:0000313" key="2">
    <source>
        <dbReference type="Proteomes" id="UP000009375"/>
    </source>
</evidence>
<name>D2EGE1_PARA4</name>
<proteinExistence type="predicted"/>
<dbReference type="EMBL" id="GG730073">
    <property type="protein sequence ID" value="EEZ92580.1"/>
    <property type="molecule type" value="Genomic_DNA"/>
</dbReference>
<accession>D2EGE1</accession>
<evidence type="ECO:0000313" key="1">
    <source>
        <dbReference type="EMBL" id="EEZ92580.1"/>
    </source>
</evidence>
<protein>
    <submittedName>
        <fullName evidence="1">Uncharacterized protein</fullName>
    </submittedName>
</protein>
<organism evidence="1 2">
    <name type="scientific">Candidatus Parvarchaeum acidiphilum ARMAN-4</name>
    <dbReference type="NCBI Taxonomy" id="662760"/>
    <lineage>
        <taxon>Archaea</taxon>
        <taxon>Candidatus Parvarchaeota</taxon>
        <taxon>Candidatus Parvarchaeum</taxon>
    </lineage>
</organism>
<dbReference type="AlphaFoldDB" id="D2EGE1"/>
<sequence>MPEQTRIEASVPKDIGIDSMPHLVVDERYCFNLSLYLSGSTLLFDDYFSGRFKQPRIVKDVGVRG</sequence>
<gene>
    <name evidence="1" type="ORF">BJBARM4_0840</name>
</gene>
<dbReference type="Proteomes" id="UP000009375">
    <property type="component" value="Unassembled WGS sequence"/>
</dbReference>